<dbReference type="Pfam" id="PF00331">
    <property type="entry name" value="Glyco_hydro_10"/>
    <property type="match status" value="1"/>
</dbReference>
<evidence type="ECO:0000256" key="1">
    <source>
        <dbReference type="ARBA" id="ARBA00000681"/>
    </source>
</evidence>
<dbReference type="InterPro" id="IPR001000">
    <property type="entry name" value="GH10_dom"/>
</dbReference>
<evidence type="ECO:0000259" key="11">
    <source>
        <dbReference type="PROSITE" id="PS51760"/>
    </source>
</evidence>
<keyword evidence="4" id="KW-0858">Xylan degradation</keyword>
<evidence type="ECO:0000256" key="8">
    <source>
        <dbReference type="ARBA" id="ARBA00023295"/>
    </source>
</evidence>
<evidence type="ECO:0000256" key="7">
    <source>
        <dbReference type="ARBA" id="ARBA00023277"/>
    </source>
</evidence>
<dbReference type="InterPro" id="IPR017853">
    <property type="entry name" value="GH"/>
</dbReference>
<dbReference type="EMBL" id="AJIL01000026">
    <property type="protein sequence ID" value="KNF01922.1"/>
    <property type="molecule type" value="Genomic_DNA"/>
</dbReference>
<dbReference type="InterPro" id="IPR044846">
    <property type="entry name" value="GH10"/>
</dbReference>
<evidence type="ECO:0000313" key="12">
    <source>
        <dbReference type="EMBL" id="KNF01922.1"/>
    </source>
</evidence>
<organism evidence="12 13">
    <name type="scientific">Puccinia striiformis f. sp. tritici PST-78</name>
    <dbReference type="NCBI Taxonomy" id="1165861"/>
    <lineage>
        <taxon>Eukaryota</taxon>
        <taxon>Fungi</taxon>
        <taxon>Dikarya</taxon>
        <taxon>Basidiomycota</taxon>
        <taxon>Pucciniomycotina</taxon>
        <taxon>Pucciniomycetes</taxon>
        <taxon>Pucciniales</taxon>
        <taxon>Pucciniaceae</taxon>
        <taxon>Puccinia</taxon>
    </lineage>
</organism>
<dbReference type="PANTHER" id="PTHR31490:SF88">
    <property type="entry name" value="BETA-XYLANASE"/>
    <property type="match status" value="1"/>
</dbReference>
<feature type="signal peptide" evidence="10">
    <location>
        <begin position="1"/>
        <end position="24"/>
    </location>
</feature>
<evidence type="ECO:0000256" key="5">
    <source>
        <dbReference type="ARBA" id="ARBA00022729"/>
    </source>
</evidence>
<gene>
    <name evidence="12" type="ORF">PSTG_04747</name>
</gene>
<comment type="similarity">
    <text evidence="2">Belongs to the glycosyl hydrolase 10 (cellulase F) family.</text>
</comment>
<keyword evidence="5 10" id="KW-0732">Signal</keyword>
<dbReference type="Gene3D" id="3.20.20.80">
    <property type="entry name" value="Glycosidases"/>
    <property type="match status" value="1"/>
</dbReference>
<evidence type="ECO:0000256" key="6">
    <source>
        <dbReference type="ARBA" id="ARBA00022801"/>
    </source>
</evidence>
<dbReference type="PROSITE" id="PS51760">
    <property type="entry name" value="GH10_2"/>
    <property type="match status" value="1"/>
</dbReference>
<evidence type="ECO:0000256" key="4">
    <source>
        <dbReference type="ARBA" id="ARBA00022651"/>
    </source>
</evidence>
<feature type="domain" description="GH10" evidence="11">
    <location>
        <begin position="40"/>
        <end position="357"/>
    </location>
</feature>
<dbReference type="GO" id="GO:0045493">
    <property type="term" value="P:xylan catabolic process"/>
    <property type="evidence" value="ECO:0007669"/>
    <property type="project" value="UniProtKB-KW"/>
</dbReference>
<keyword evidence="13" id="KW-1185">Reference proteome</keyword>
<dbReference type="OrthoDB" id="3055998at2759"/>
<dbReference type="PANTHER" id="PTHR31490">
    <property type="entry name" value="GLYCOSYL HYDROLASE"/>
    <property type="match status" value="1"/>
</dbReference>
<keyword evidence="6 12" id="KW-0378">Hydrolase</keyword>
<dbReference type="EC" id="3.2.1.8" evidence="3"/>
<comment type="caution">
    <text evidence="12">The sequence shown here is derived from an EMBL/GenBank/DDBJ whole genome shotgun (WGS) entry which is preliminary data.</text>
</comment>
<name>A0A0L0VRR8_9BASI</name>
<keyword evidence="7" id="KW-0119">Carbohydrate metabolism</keyword>
<evidence type="ECO:0000256" key="10">
    <source>
        <dbReference type="SAM" id="SignalP"/>
    </source>
</evidence>
<reference evidence="13" key="1">
    <citation type="submission" date="2014-03" db="EMBL/GenBank/DDBJ databases">
        <title>The Genome Sequence of Puccinia striiformis f. sp. tritici PST-78.</title>
        <authorList>
            <consortium name="The Broad Institute Genome Sequencing Platform"/>
            <person name="Cuomo C."/>
            <person name="Hulbert S."/>
            <person name="Chen X."/>
            <person name="Walker B."/>
            <person name="Young S.K."/>
            <person name="Zeng Q."/>
            <person name="Gargeya S."/>
            <person name="Fitzgerald M."/>
            <person name="Haas B."/>
            <person name="Abouelleil A."/>
            <person name="Alvarado L."/>
            <person name="Arachchi H.M."/>
            <person name="Berlin A.M."/>
            <person name="Chapman S.B."/>
            <person name="Goldberg J."/>
            <person name="Griggs A."/>
            <person name="Gujja S."/>
            <person name="Hansen M."/>
            <person name="Howarth C."/>
            <person name="Imamovic A."/>
            <person name="Larimer J."/>
            <person name="McCowan C."/>
            <person name="Montmayeur A."/>
            <person name="Murphy C."/>
            <person name="Neiman D."/>
            <person name="Pearson M."/>
            <person name="Priest M."/>
            <person name="Roberts A."/>
            <person name="Saif S."/>
            <person name="Shea T."/>
            <person name="Sisk P."/>
            <person name="Sykes S."/>
            <person name="Wortman J."/>
            <person name="Nusbaum C."/>
            <person name="Birren B."/>
        </authorList>
    </citation>
    <scope>NUCLEOTIDE SEQUENCE [LARGE SCALE GENOMIC DNA]</scope>
    <source>
        <strain evidence="13">race PST-78</strain>
    </source>
</reference>
<evidence type="ECO:0000256" key="2">
    <source>
        <dbReference type="ARBA" id="ARBA00007495"/>
    </source>
</evidence>
<dbReference type="GO" id="GO:0031176">
    <property type="term" value="F:endo-1,4-beta-xylanase activity"/>
    <property type="evidence" value="ECO:0007669"/>
    <property type="project" value="UniProtKB-EC"/>
</dbReference>
<protein>
    <recommendedName>
        <fullName evidence="3">endo-1,4-beta-xylanase</fullName>
        <ecNumber evidence="3">3.2.1.8</ecNumber>
    </recommendedName>
</protein>
<dbReference type="Proteomes" id="UP000054564">
    <property type="component" value="Unassembled WGS sequence"/>
</dbReference>
<evidence type="ECO:0000313" key="13">
    <source>
        <dbReference type="Proteomes" id="UP000054564"/>
    </source>
</evidence>
<keyword evidence="8" id="KW-0326">Glycosidase</keyword>
<keyword evidence="9" id="KW-0624">Polysaccharide degradation</keyword>
<proteinExistence type="inferred from homology"/>
<dbReference type="AlphaFoldDB" id="A0A0L0VRR8"/>
<sequence length="369" mass="41116">MATMRMCNLFVLLFSFSQILFTSAVPADATKPTPGPNSGDPSGGQLLMGVGITADNLTSGRNPRYEQVVNKFFTVLTPGNELKWGVLDSGDKPGKLNFAPADTIYQYAKQKNKQLRLHTLFAKTQNTKWIGGVKPDELKKMMEALMGQVIQRYGDRAIAIDVCNEILSDQGGLDNNVWLQKLGPNWVKETYKFAAEVRNKYAKNMLLYINDFSIEGINAKSDTMLKLATDLYKAKILDAVGFQSHFEVGKLPYNDFQKNLERFTQIGLKVALTEVDVRINLNGKPQASQQDLDTQAKDYLFIYETCRKVKGCVSVTTWGVTPGDSWIGNIVFPGFGDATLFDNNYQPTKAMQGLKSFFPQLGTGGQRRK</sequence>
<dbReference type="STRING" id="1165861.A0A0L0VRR8"/>
<evidence type="ECO:0000256" key="9">
    <source>
        <dbReference type="ARBA" id="ARBA00023326"/>
    </source>
</evidence>
<dbReference type="SMART" id="SM00633">
    <property type="entry name" value="Glyco_10"/>
    <property type="match status" value="1"/>
</dbReference>
<evidence type="ECO:0000256" key="3">
    <source>
        <dbReference type="ARBA" id="ARBA00012590"/>
    </source>
</evidence>
<accession>A0A0L0VRR8</accession>
<dbReference type="SUPFAM" id="SSF51445">
    <property type="entry name" value="(Trans)glycosidases"/>
    <property type="match status" value="1"/>
</dbReference>
<feature type="chain" id="PRO_5005550386" description="endo-1,4-beta-xylanase" evidence="10">
    <location>
        <begin position="25"/>
        <end position="369"/>
    </location>
</feature>
<comment type="catalytic activity">
    <reaction evidence="1">
        <text>Endohydrolysis of (1-&gt;4)-beta-D-xylosidic linkages in xylans.</text>
        <dbReference type="EC" id="3.2.1.8"/>
    </reaction>
</comment>